<evidence type="ECO:0000256" key="1">
    <source>
        <dbReference type="SAM" id="Phobius"/>
    </source>
</evidence>
<evidence type="ECO:0000313" key="3">
    <source>
        <dbReference type="EMBL" id="WPD19370.1"/>
    </source>
</evidence>
<dbReference type="EMBL" id="CP132508">
    <property type="protein sequence ID" value="WPD19370.1"/>
    <property type="molecule type" value="Genomic_DNA"/>
</dbReference>
<accession>A0ABZ0QSI6</accession>
<reference evidence="3 4" key="1">
    <citation type="submission" date="2023-08" db="EMBL/GenBank/DDBJ databases">
        <title>Genome sequence of Thermaerobacter compostii strain Ins1, a spore-forming filamentous bacterium isolated from a deep geothermal reservoir.</title>
        <authorList>
            <person name="Bregnard D."/>
            <person name="Gonzalez D."/>
            <person name="Junier P."/>
        </authorList>
    </citation>
    <scope>NUCLEOTIDE SEQUENCE [LARGE SCALE GENOMIC DNA]</scope>
    <source>
        <strain evidence="3 4">Ins1</strain>
    </source>
</reference>
<evidence type="ECO:0000259" key="2">
    <source>
        <dbReference type="PROSITE" id="PS51002"/>
    </source>
</evidence>
<dbReference type="InterPro" id="IPR005797">
    <property type="entry name" value="Cyt_b/b6_N"/>
</dbReference>
<dbReference type="NCBIfam" id="NF040969">
    <property type="entry name" value="cytb_ExtP"/>
    <property type="match status" value="1"/>
</dbReference>
<feature type="domain" description="Cytochrome b/b6 N-terminal region profile" evidence="2">
    <location>
        <begin position="39"/>
        <end position="256"/>
    </location>
</feature>
<feature type="transmembrane region" description="Helical" evidence="1">
    <location>
        <begin position="226"/>
        <end position="247"/>
    </location>
</feature>
<dbReference type="Pfam" id="PF00033">
    <property type="entry name" value="Cytochrome_B"/>
    <property type="match status" value="1"/>
</dbReference>
<dbReference type="PANTHER" id="PTHR19271:SF16">
    <property type="entry name" value="CYTOCHROME B"/>
    <property type="match status" value="1"/>
</dbReference>
<sequence>MSRVQTPEQQPPASGGRKSLIGRLADWIFNSALWKSMYMNPYPRDRRTRGLAVLNSLFLHLHPGRISRQALTFRYTFGLGGTSFFMFIILTVTGIFLMFYYVPAVPQAYFSIEELETTVAFGQFFRNIHRWAAHAMVLLVFLHMLRVFYTGAYKPPRQFNWVIGVVLLVLTFLMSFTGYLLPWDQLAYWAVTVGTNMAGATPFVGDKLKFLLIGGYDINQNTLIRWYTLHVFALPLVAAVFMGMHFWRVRKDGFSR</sequence>
<feature type="transmembrane region" description="Helical" evidence="1">
    <location>
        <begin position="75"/>
        <end position="101"/>
    </location>
</feature>
<feature type="transmembrane region" description="Helical" evidence="1">
    <location>
        <begin position="161"/>
        <end position="180"/>
    </location>
</feature>
<feature type="transmembrane region" description="Helical" evidence="1">
    <location>
        <begin position="186"/>
        <end position="205"/>
    </location>
</feature>
<protein>
    <submittedName>
        <fullName evidence="3">Selenite/tellurite reduction operon b-type cytochrome ExtP</fullName>
    </submittedName>
</protein>
<dbReference type="Gene3D" id="1.20.810.10">
    <property type="entry name" value="Cytochrome Bc1 Complex, Chain C"/>
    <property type="match status" value="1"/>
</dbReference>
<name>A0ABZ0QSI6_9FIRM</name>
<keyword evidence="4" id="KW-1185">Reference proteome</keyword>
<proteinExistence type="predicted"/>
<keyword evidence="1" id="KW-0472">Membrane</keyword>
<dbReference type="RefSeq" id="WP_318750908.1">
    <property type="nucleotide sequence ID" value="NZ_CP132508.1"/>
</dbReference>
<dbReference type="PANTHER" id="PTHR19271">
    <property type="entry name" value="CYTOCHROME B"/>
    <property type="match status" value="1"/>
</dbReference>
<keyword evidence="1" id="KW-1133">Transmembrane helix</keyword>
<feature type="transmembrane region" description="Helical" evidence="1">
    <location>
        <begin position="131"/>
        <end position="149"/>
    </location>
</feature>
<gene>
    <name evidence="3" type="primary">extP</name>
    <name evidence="3" type="ORF">Q5761_01475</name>
</gene>
<dbReference type="Proteomes" id="UP001304683">
    <property type="component" value="Chromosome"/>
</dbReference>
<keyword evidence="1" id="KW-0812">Transmembrane</keyword>
<dbReference type="InterPro" id="IPR016174">
    <property type="entry name" value="Di-haem_cyt_TM"/>
</dbReference>
<evidence type="ECO:0000313" key="4">
    <source>
        <dbReference type="Proteomes" id="UP001304683"/>
    </source>
</evidence>
<dbReference type="SUPFAM" id="SSF81342">
    <property type="entry name" value="Transmembrane di-heme cytochromes"/>
    <property type="match status" value="1"/>
</dbReference>
<dbReference type="PROSITE" id="PS51002">
    <property type="entry name" value="CYTB_NTER"/>
    <property type="match status" value="1"/>
</dbReference>
<organism evidence="3 4">
    <name type="scientific">Thermaerobacter composti</name>
    <dbReference type="NCBI Taxonomy" id="554949"/>
    <lineage>
        <taxon>Bacteria</taxon>
        <taxon>Bacillati</taxon>
        <taxon>Bacillota</taxon>
        <taxon>Clostridia</taxon>
        <taxon>Eubacteriales</taxon>
        <taxon>Clostridiales Family XVII. Incertae Sedis</taxon>
        <taxon>Thermaerobacter</taxon>
    </lineage>
</organism>
<dbReference type="InterPro" id="IPR027387">
    <property type="entry name" value="Cytb/b6-like_sf"/>
</dbReference>